<dbReference type="SMART" id="SM00246">
    <property type="entry name" value="WH2"/>
    <property type="match status" value="2"/>
</dbReference>
<reference evidence="3" key="1">
    <citation type="submission" date="2008-10" db="EMBL/GenBank/DDBJ databases">
        <authorList>
            <person name="Zhang C.-X."/>
            <person name="Yang L.-R."/>
            <person name="Xiao Q."/>
        </authorList>
    </citation>
    <scope>NUCLEOTIDE SEQUENCE</scope>
    <source>
        <strain evidence="3">Hangzhou</strain>
    </source>
</reference>
<dbReference type="InterPro" id="IPR003124">
    <property type="entry name" value="WH2_dom"/>
</dbReference>
<dbReference type="EMBL" id="FJ362523">
    <property type="protein sequence ID" value="ACJ04628.1"/>
    <property type="molecule type" value="Genomic_DNA"/>
</dbReference>
<proteinExistence type="predicted"/>
<feature type="domain" description="WH2" evidence="2">
    <location>
        <begin position="315"/>
        <end position="332"/>
    </location>
</feature>
<feature type="domain" description="WH2" evidence="2">
    <location>
        <begin position="346"/>
        <end position="363"/>
    </location>
</feature>
<dbReference type="Pfam" id="PF02205">
    <property type="entry name" value="WH2"/>
    <property type="match status" value="2"/>
</dbReference>
<evidence type="ECO:0000256" key="1">
    <source>
        <dbReference type="SAM" id="MobiDB-lite"/>
    </source>
</evidence>
<sequence length="566" mass="63793">MNNYESVQSYLLKNYHNVDLYTLLSRINMSESQQFKFNSDAKRIRLNRNDAFNLIKIANAIYENSAIMYSKKWNYNFETLNKLKTLLIRVNDISVRLQLNKIVDKIENILFTNKDDDVMELIVNFYQIYSDYNILLSPKSVQTTFEPETTHVVPTTKPETTHVVPTTKTIVSVPVQLSTLVSPPSMSNILSPNIPSPPPFSTPSIPPPPPMPSIPPPSPMPSIPSPPPSSVPNILSPPPSSIPIIPPPPSSIPSIPPPPPPMPDVSASLLPSLPNNNLSFMPPPPPPLPTLLDDSINEKLLETITKEESNKRVNNRDQMLSQITSGIKLKKVDVSDKPKPTTPVNDREQMLSQIKSGIKLKKVNVPAPLAEKKIYSDNPIAEAIHGSLKKRRAAQMESSSEAPTSENEDWDDDVQINFIDKSDLVFAKTMYNIIVSSQAYDKKDKEIQVMLTDINSLLSKPRTQNKLNQAIVMLQKLTASIALDNNLLDLPQYAHDASYSLLNEQLFKTDRYKFIEFVEDLIFKMKYKEAEDQIKSAIEYSPKDFKFKELLQNIKKLSKIQKESHA</sequence>
<accession>B6VC31</accession>
<reference evidence="3" key="2">
    <citation type="journal article" date="2009" name="J. Microbiol.">
        <title>Characterization of a Baculovirus newly isolated from the tea slug moth, Iragoidae fasciata.</title>
        <authorList>
            <person name="Yang L.R."/>
            <person name="Qiang X."/>
            <person name="Zhang B.Q."/>
            <person name="Tang M.J."/>
            <person name="Zhang C.X."/>
        </authorList>
    </citation>
    <scope>NUCLEOTIDE SEQUENCE</scope>
    <source>
        <strain evidence="3">Hangzhou</strain>
    </source>
</reference>
<dbReference type="Gene3D" id="6.10.280.150">
    <property type="match status" value="1"/>
</dbReference>
<dbReference type="PROSITE" id="PS51082">
    <property type="entry name" value="WH2"/>
    <property type="match status" value="2"/>
</dbReference>
<organism evidence="3">
    <name type="scientific">Iragoides fasciata nucleopolyhedrovirus</name>
    <dbReference type="NCBI Taxonomy" id="571205"/>
    <lineage>
        <taxon>Viruses</taxon>
        <taxon>Viruses incertae sedis</taxon>
        <taxon>Naldaviricetes</taxon>
        <taxon>Lefavirales</taxon>
        <taxon>Baculoviridae</taxon>
        <taxon>Alphabaculovirus</taxon>
    </lineage>
</organism>
<evidence type="ECO:0000259" key="2">
    <source>
        <dbReference type="PROSITE" id="PS51082"/>
    </source>
</evidence>
<dbReference type="GO" id="GO:0003779">
    <property type="term" value="F:actin binding"/>
    <property type="evidence" value="ECO:0007669"/>
    <property type="project" value="InterPro"/>
</dbReference>
<feature type="compositionally biased region" description="Pro residues" evidence="1">
    <location>
        <begin position="194"/>
        <end position="263"/>
    </location>
</feature>
<evidence type="ECO:0000313" key="3">
    <source>
        <dbReference type="EMBL" id="ACJ04628.1"/>
    </source>
</evidence>
<feature type="region of interest" description="Disordered" evidence="1">
    <location>
        <begin position="190"/>
        <end position="264"/>
    </location>
</feature>
<name>B6VC31_9ABAC</name>
<protein>
    <submittedName>
        <fullName evidence="3">VP78</fullName>
    </submittedName>
</protein>